<dbReference type="EMBL" id="FWXV01000011">
    <property type="protein sequence ID" value="SMD25033.1"/>
    <property type="molecule type" value="Genomic_DNA"/>
</dbReference>
<keyword evidence="3" id="KW-1003">Cell membrane</keyword>
<evidence type="ECO:0000256" key="1">
    <source>
        <dbReference type="ARBA" id="ARBA00004651"/>
    </source>
</evidence>
<evidence type="ECO:0000313" key="9">
    <source>
        <dbReference type="EMBL" id="SMD25033.1"/>
    </source>
</evidence>
<keyword evidence="6 7" id="KW-0472">Membrane</keyword>
<dbReference type="AlphaFoldDB" id="A0A1W2FT49"/>
<evidence type="ECO:0000259" key="8">
    <source>
        <dbReference type="PROSITE" id="PS50928"/>
    </source>
</evidence>
<name>A0A1W2FT49_KIBAR</name>
<evidence type="ECO:0000256" key="7">
    <source>
        <dbReference type="RuleBase" id="RU363032"/>
    </source>
</evidence>
<evidence type="ECO:0000256" key="5">
    <source>
        <dbReference type="ARBA" id="ARBA00022989"/>
    </source>
</evidence>
<evidence type="ECO:0000256" key="3">
    <source>
        <dbReference type="ARBA" id="ARBA00022475"/>
    </source>
</evidence>
<feature type="domain" description="ABC transmembrane type-1" evidence="8">
    <location>
        <begin position="68"/>
        <end position="282"/>
    </location>
</feature>
<dbReference type="Proteomes" id="UP000192674">
    <property type="component" value="Unassembled WGS sequence"/>
</dbReference>
<feature type="transmembrane region" description="Helical" evidence="7">
    <location>
        <begin position="74"/>
        <end position="93"/>
    </location>
</feature>
<keyword evidence="2 7" id="KW-0813">Transport</keyword>
<dbReference type="PANTHER" id="PTHR30193:SF41">
    <property type="entry name" value="DIACETYLCHITOBIOSE UPTAKE SYSTEM PERMEASE PROTEIN NGCF"/>
    <property type="match status" value="1"/>
</dbReference>
<dbReference type="InterPro" id="IPR035906">
    <property type="entry name" value="MetI-like_sf"/>
</dbReference>
<feature type="transmembrane region" description="Helical" evidence="7">
    <location>
        <begin position="261"/>
        <end position="281"/>
    </location>
</feature>
<comment type="similarity">
    <text evidence="7">Belongs to the binding-protein-dependent transport system permease family.</text>
</comment>
<proteinExistence type="inferred from homology"/>
<sequence>MRVLRRDAGVGWVLSLPAAFVVGVFFLIPLGLAVWMSLNEWPLLGEPTFTGTDNYTAIADDELFTSAIWFTVKYTVITTVVLFVIAFGMALLVQHSRPGVGLMRTAYFLPAAVGLAAASLLWFALYSNDVGPLSDVLIWLGVVDQPVQWLDTPDSALWSTVAMVTWRFAGFQMLILMTGLQAIPVDVYEAARIDGAGWWRMMRSITLPLMRPTIALLLVLSVTGSLLAFEQFYLLTGGGPDNSTVTVVMVLYRQAFRLLDLGVAAAMSVVVLVALIAGNVLQLSIVRKGGE</sequence>
<dbReference type="SUPFAM" id="SSF161098">
    <property type="entry name" value="MetI-like"/>
    <property type="match status" value="1"/>
</dbReference>
<feature type="transmembrane region" description="Helical" evidence="7">
    <location>
        <begin position="168"/>
        <end position="188"/>
    </location>
</feature>
<feature type="transmembrane region" description="Helical" evidence="7">
    <location>
        <begin position="105"/>
        <end position="125"/>
    </location>
</feature>
<dbReference type="GO" id="GO:0055085">
    <property type="term" value="P:transmembrane transport"/>
    <property type="evidence" value="ECO:0007669"/>
    <property type="project" value="InterPro"/>
</dbReference>
<dbReference type="InterPro" id="IPR000515">
    <property type="entry name" value="MetI-like"/>
</dbReference>
<gene>
    <name evidence="9" type="ORF">SAMN05661093_08898</name>
</gene>
<organism evidence="9 10">
    <name type="scientific">Kibdelosporangium aridum</name>
    <dbReference type="NCBI Taxonomy" id="2030"/>
    <lineage>
        <taxon>Bacteria</taxon>
        <taxon>Bacillati</taxon>
        <taxon>Actinomycetota</taxon>
        <taxon>Actinomycetes</taxon>
        <taxon>Pseudonocardiales</taxon>
        <taxon>Pseudonocardiaceae</taxon>
        <taxon>Kibdelosporangium</taxon>
    </lineage>
</organism>
<evidence type="ECO:0000256" key="6">
    <source>
        <dbReference type="ARBA" id="ARBA00023136"/>
    </source>
</evidence>
<evidence type="ECO:0000256" key="2">
    <source>
        <dbReference type="ARBA" id="ARBA00022448"/>
    </source>
</evidence>
<evidence type="ECO:0000256" key="4">
    <source>
        <dbReference type="ARBA" id="ARBA00022692"/>
    </source>
</evidence>
<dbReference type="PANTHER" id="PTHR30193">
    <property type="entry name" value="ABC TRANSPORTER PERMEASE PROTEIN"/>
    <property type="match status" value="1"/>
</dbReference>
<protein>
    <submittedName>
        <fullName evidence="9">Carbohydrate ABC transporter membrane protein 1, CUT1 family</fullName>
    </submittedName>
</protein>
<dbReference type="InterPro" id="IPR051393">
    <property type="entry name" value="ABC_transporter_permease"/>
</dbReference>
<dbReference type="Gene3D" id="1.10.3720.10">
    <property type="entry name" value="MetI-like"/>
    <property type="match status" value="1"/>
</dbReference>
<dbReference type="PROSITE" id="PS50928">
    <property type="entry name" value="ABC_TM1"/>
    <property type="match status" value="1"/>
</dbReference>
<evidence type="ECO:0000313" key="10">
    <source>
        <dbReference type="Proteomes" id="UP000192674"/>
    </source>
</evidence>
<comment type="subcellular location">
    <subcellularLocation>
        <location evidence="1 7">Cell membrane</location>
        <topology evidence="1 7">Multi-pass membrane protein</topology>
    </subcellularLocation>
</comment>
<dbReference type="RefSeq" id="WP_235039196.1">
    <property type="nucleotide sequence ID" value="NZ_FWXV01000011.1"/>
</dbReference>
<keyword evidence="5 7" id="KW-1133">Transmembrane helix</keyword>
<feature type="transmembrane region" description="Helical" evidence="7">
    <location>
        <begin position="209"/>
        <end position="229"/>
    </location>
</feature>
<dbReference type="GO" id="GO:0005886">
    <property type="term" value="C:plasma membrane"/>
    <property type="evidence" value="ECO:0007669"/>
    <property type="project" value="UniProtKB-SubCell"/>
</dbReference>
<dbReference type="Pfam" id="PF00528">
    <property type="entry name" value="BPD_transp_1"/>
    <property type="match status" value="1"/>
</dbReference>
<accession>A0A1W2FT49</accession>
<keyword evidence="10" id="KW-1185">Reference proteome</keyword>
<feature type="transmembrane region" description="Helical" evidence="7">
    <location>
        <begin position="12"/>
        <end position="38"/>
    </location>
</feature>
<keyword evidence="4 7" id="KW-0812">Transmembrane</keyword>
<dbReference type="CDD" id="cd06261">
    <property type="entry name" value="TM_PBP2"/>
    <property type="match status" value="1"/>
</dbReference>
<reference evidence="9 10" key="1">
    <citation type="submission" date="2017-04" db="EMBL/GenBank/DDBJ databases">
        <authorList>
            <person name="Afonso C.L."/>
            <person name="Miller P.J."/>
            <person name="Scott M.A."/>
            <person name="Spackman E."/>
            <person name="Goraichik I."/>
            <person name="Dimitrov K.M."/>
            <person name="Suarez D.L."/>
            <person name="Swayne D.E."/>
        </authorList>
    </citation>
    <scope>NUCLEOTIDE SEQUENCE [LARGE SCALE GENOMIC DNA]</scope>
    <source>
        <strain evidence="9 10">DSM 43828</strain>
    </source>
</reference>